<dbReference type="Proteomes" id="UP000256970">
    <property type="component" value="Unassembled WGS sequence"/>
</dbReference>
<dbReference type="InterPro" id="IPR036855">
    <property type="entry name" value="Znf_CCCH_sf"/>
</dbReference>
<dbReference type="PROSITE" id="PS50103">
    <property type="entry name" value="ZF_C3H1"/>
    <property type="match status" value="1"/>
</dbReference>
<evidence type="ECO:0000259" key="6">
    <source>
        <dbReference type="PROSITE" id="PS50103"/>
    </source>
</evidence>
<dbReference type="SUPFAM" id="SSF90229">
    <property type="entry name" value="CCCH zinc finger"/>
    <property type="match status" value="1"/>
</dbReference>
<gene>
    <name evidence="7" type="ORF">BQ4739_LOCUS9585</name>
</gene>
<name>A0A383VUY1_TETOB</name>
<evidence type="ECO:0000313" key="7">
    <source>
        <dbReference type="EMBL" id="SZX69295.1"/>
    </source>
</evidence>
<dbReference type="GO" id="GO:0003677">
    <property type="term" value="F:DNA binding"/>
    <property type="evidence" value="ECO:0007669"/>
    <property type="project" value="UniProtKB-KW"/>
</dbReference>
<evidence type="ECO:0000256" key="3">
    <source>
        <dbReference type="ARBA" id="ARBA00022833"/>
    </source>
</evidence>
<dbReference type="InterPro" id="IPR057444">
    <property type="entry name" value="Znf-CCCH_AtC3H23-like"/>
</dbReference>
<keyword evidence="8" id="KW-1185">Reference proteome</keyword>
<sequence length="443" mass="46854">MNCDGVAAGGVTAEAITQHQAQVSALLQQHFGLSPEYNEANGLYDVDSYRMCLFKVLPCPRSGQHDWSCCPYAHHGERARRRCLLLSNYATKVCPDMMKGGECPRGEACTMTHSMFEYWMHPLRYKTKMCCKGASCLKRFCFFAHTPEEVRPGSNTPPGTSLLQPATGACCIPAPFTADGASSTQQGTFAGHAAMPALQLQQQQQLYMIQGPGGMHSIMPQSSSTGHSHAVAPGGQMGLHGIMPLSGMAAAAGSSSSSSASSSSWAAMPDAMGVQQAHGTLPLSAMMSPGQLAAAGGYLSQQQQQQQQQHILHSPVFMQQQQQLHGQHHSPGQMPAYSSPAAMPLVMQLQQMSLGGVQVSQAAGVPSTGAMNALLLPQLAPTALGMPPATAAMADHGARLLLDPHQQQQQQQIVMMPVASMQQYMAGSYGAPEQPGGSALPPM</sequence>
<dbReference type="PANTHER" id="PTHR14493:SF50">
    <property type="entry name" value="RING FINGER PROTEIN UNKEMPT"/>
    <property type="match status" value="1"/>
</dbReference>
<dbReference type="SMART" id="SM00356">
    <property type="entry name" value="ZnF_C3H1"/>
    <property type="match status" value="1"/>
</dbReference>
<evidence type="ECO:0000256" key="1">
    <source>
        <dbReference type="ARBA" id="ARBA00022723"/>
    </source>
</evidence>
<evidence type="ECO:0000256" key="4">
    <source>
        <dbReference type="ARBA" id="ARBA00023125"/>
    </source>
</evidence>
<dbReference type="AlphaFoldDB" id="A0A383VUY1"/>
<evidence type="ECO:0000313" key="8">
    <source>
        <dbReference type="Proteomes" id="UP000256970"/>
    </source>
</evidence>
<dbReference type="Pfam" id="PF25512">
    <property type="entry name" value="zf-CCCH_AtC3H23"/>
    <property type="match status" value="1"/>
</dbReference>
<reference evidence="7 8" key="1">
    <citation type="submission" date="2016-10" db="EMBL/GenBank/DDBJ databases">
        <authorList>
            <person name="Cai Z."/>
        </authorList>
    </citation>
    <scope>NUCLEOTIDE SEQUENCE [LARGE SCALE GENOMIC DNA]</scope>
</reference>
<protein>
    <recommendedName>
        <fullName evidence="6">C3H1-type domain-containing protein</fullName>
    </recommendedName>
</protein>
<proteinExistence type="predicted"/>
<organism evidence="7 8">
    <name type="scientific">Tetradesmus obliquus</name>
    <name type="common">Green alga</name>
    <name type="synonym">Acutodesmus obliquus</name>
    <dbReference type="NCBI Taxonomy" id="3088"/>
    <lineage>
        <taxon>Eukaryota</taxon>
        <taxon>Viridiplantae</taxon>
        <taxon>Chlorophyta</taxon>
        <taxon>core chlorophytes</taxon>
        <taxon>Chlorophyceae</taxon>
        <taxon>CS clade</taxon>
        <taxon>Sphaeropleales</taxon>
        <taxon>Scenedesmaceae</taxon>
        <taxon>Tetradesmus</taxon>
    </lineage>
</organism>
<keyword evidence="4" id="KW-0238">DNA-binding</keyword>
<dbReference type="GO" id="GO:0008270">
    <property type="term" value="F:zinc ion binding"/>
    <property type="evidence" value="ECO:0007669"/>
    <property type="project" value="UniProtKB-KW"/>
</dbReference>
<dbReference type="InterPro" id="IPR000571">
    <property type="entry name" value="Znf_CCCH"/>
</dbReference>
<dbReference type="EMBL" id="FNXT01000919">
    <property type="protein sequence ID" value="SZX69295.1"/>
    <property type="molecule type" value="Genomic_DNA"/>
</dbReference>
<keyword evidence="2 5" id="KW-0863">Zinc-finger</keyword>
<accession>A0A383VUY1</accession>
<dbReference type="InterPro" id="IPR045234">
    <property type="entry name" value="Unkempt-like"/>
</dbReference>
<dbReference type="PANTHER" id="PTHR14493">
    <property type="entry name" value="UNKEMPT FAMILY MEMBER"/>
    <property type="match status" value="1"/>
</dbReference>
<feature type="domain" description="C3H1-type" evidence="6">
    <location>
        <begin position="88"/>
        <end position="116"/>
    </location>
</feature>
<evidence type="ECO:0000256" key="2">
    <source>
        <dbReference type="ARBA" id="ARBA00022771"/>
    </source>
</evidence>
<feature type="zinc finger region" description="C3H1-type" evidence="5">
    <location>
        <begin position="88"/>
        <end position="116"/>
    </location>
</feature>
<evidence type="ECO:0000256" key="5">
    <source>
        <dbReference type="PROSITE-ProRule" id="PRU00723"/>
    </source>
</evidence>
<keyword evidence="3 5" id="KW-0862">Zinc</keyword>
<keyword evidence="1 5" id="KW-0479">Metal-binding</keyword>